<comment type="caution">
    <text evidence="6">The sequence shown here is derived from an EMBL/GenBank/DDBJ whole genome shotgun (WGS) entry which is preliminary data.</text>
</comment>
<feature type="domain" description="Non-reducing end beta-L-arabinofuranosidase-like GH127 catalytic" evidence="2">
    <location>
        <begin position="33"/>
        <end position="414"/>
    </location>
</feature>
<dbReference type="Proteomes" id="UP000535937">
    <property type="component" value="Unassembled WGS sequence"/>
</dbReference>
<accession>A0A7W4ZA44</accession>
<evidence type="ECO:0000259" key="3">
    <source>
        <dbReference type="Pfam" id="PF16375"/>
    </source>
</evidence>
<sequence length="794" mass="89626">MKKIILSFALSTFALAGNTAAQEQQVQMFPLSDVRLLDSPFKHAQEQNLAYIMAMEPDRLLAPFLREAGLEPRTESYGNWESTGLDGHIGGHYLSALSLAYAATGDSQARERLQYMLDELKRAQDKNGNGYLGGIPGGAAIWQQIAEGEIDADLFTLNGKWVPLYNIHKIFSGLRDAYLYTDNRQALDMLVKLSDWGTRLVSKLSDSQVQQILKSEHGGLNEVYADVAAITGKSKYLDVARRLSHREILQPLEQRRDALTGLHANTQIPKVIGYKRVGDLAGYSDWQEAAEYFWREVVEHRTVAIGGNSVREHFHDRGDFSSMVSDVEGPETCNTYNMLKLTRLLYQTDPDTRYIRYYERALYNHILSSQNPDTGGLVYFTPMRPQHYRVYSQPDQAMWCCVGSGIENHSKYGEMIYAHRGGELFVNLFIPSTLNWKEKNLSLSQTNHFPDEDTTTITLDSDASFTLQVRQPVWVSGARLSIHINGKPFAYSAKPSGYIPISREWKAGDRVEIKLPMHPQLEQLPDGSDYYALLYGPVVLAAKTQPFADEKLDFFADDSRMGHIASGPMCSLEAAPLFVSDSHDFLDKLRRLPGSRLRFAAPKELHTQSDDDLELIPFFRLHESRYMLYWPFSTPQQLAKRQRKNAEADKTRLALETITIDKVAPGEQQPEADHFFAGENTEAGVHKGRHWRHASGWFSYRLKDPKGEASKIRITYYGLDNNRNFDILANGVELAQVSLNGGEGDTFFTVDYPIPDAVREKNRDGIIELKFAAQPGSVAGGIYGVRLLRETARE</sequence>
<dbReference type="AlphaFoldDB" id="A0A7W4ZA44"/>
<name>A0A7W4ZA44_9GAMM</name>
<dbReference type="Pfam" id="PF07944">
    <property type="entry name" value="Beta-AFase-like_GH127_cat"/>
    <property type="match status" value="1"/>
</dbReference>
<organism evidence="6 7">
    <name type="scientific">Microbulbifer rhizosphaerae</name>
    <dbReference type="NCBI Taxonomy" id="1562603"/>
    <lineage>
        <taxon>Bacteria</taxon>
        <taxon>Pseudomonadati</taxon>
        <taxon>Pseudomonadota</taxon>
        <taxon>Gammaproteobacteria</taxon>
        <taxon>Cellvibrionales</taxon>
        <taxon>Microbulbiferaceae</taxon>
        <taxon>Microbulbifer</taxon>
    </lineage>
</organism>
<proteinExistence type="predicted"/>
<dbReference type="InterPro" id="IPR008928">
    <property type="entry name" value="6-hairpin_glycosidase_sf"/>
</dbReference>
<dbReference type="GO" id="GO:0005975">
    <property type="term" value="P:carbohydrate metabolic process"/>
    <property type="evidence" value="ECO:0007669"/>
    <property type="project" value="InterPro"/>
</dbReference>
<keyword evidence="1" id="KW-0732">Signal</keyword>
<dbReference type="SUPFAM" id="SSF48208">
    <property type="entry name" value="Six-hairpin glycosidases"/>
    <property type="match status" value="1"/>
</dbReference>
<feature type="domain" description="Glycoside hydrolase GH146 substrate-binding" evidence="4">
    <location>
        <begin position="654"/>
        <end position="788"/>
    </location>
</feature>
<dbReference type="Pfam" id="PF20736">
    <property type="entry name" value="Glyco_hydro127M"/>
    <property type="match status" value="1"/>
</dbReference>
<dbReference type="EMBL" id="JACHWZ010000006">
    <property type="protein sequence ID" value="MBB3060880.1"/>
    <property type="molecule type" value="Genomic_DNA"/>
</dbReference>
<feature type="domain" description="DUF4986" evidence="3">
    <location>
        <begin position="553"/>
        <end position="630"/>
    </location>
</feature>
<dbReference type="InterPro" id="IPR046544">
    <property type="entry name" value="GH146_SB_dom"/>
</dbReference>
<evidence type="ECO:0000259" key="2">
    <source>
        <dbReference type="Pfam" id="PF07944"/>
    </source>
</evidence>
<feature type="signal peptide" evidence="1">
    <location>
        <begin position="1"/>
        <end position="16"/>
    </location>
</feature>
<dbReference type="InterPro" id="IPR049046">
    <property type="entry name" value="Beta-AFase-like_GH127_middle"/>
</dbReference>
<evidence type="ECO:0000313" key="6">
    <source>
        <dbReference type="EMBL" id="MBB3060880.1"/>
    </source>
</evidence>
<evidence type="ECO:0000256" key="1">
    <source>
        <dbReference type="SAM" id="SignalP"/>
    </source>
</evidence>
<dbReference type="InterPro" id="IPR032275">
    <property type="entry name" value="DUF4986"/>
</dbReference>
<evidence type="ECO:0008006" key="8">
    <source>
        <dbReference type="Google" id="ProtNLM"/>
    </source>
</evidence>
<dbReference type="PANTHER" id="PTHR31151">
    <property type="entry name" value="PROLINE-TRNA LIGASE (DUF1680)"/>
    <property type="match status" value="1"/>
</dbReference>
<dbReference type="RefSeq" id="WP_183458700.1">
    <property type="nucleotide sequence ID" value="NZ_JACHWZ010000006.1"/>
</dbReference>
<feature type="chain" id="PRO_5031306491" description="Glycosyl hydrolase" evidence="1">
    <location>
        <begin position="17"/>
        <end position="794"/>
    </location>
</feature>
<reference evidence="6 7" key="1">
    <citation type="submission" date="2020-08" db="EMBL/GenBank/DDBJ databases">
        <title>Genomic Encyclopedia of Type Strains, Phase III (KMG-III): the genomes of soil and plant-associated and newly described type strains.</title>
        <authorList>
            <person name="Whitman W."/>
        </authorList>
    </citation>
    <scope>NUCLEOTIDE SEQUENCE [LARGE SCALE GENOMIC DNA]</scope>
    <source>
        <strain evidence="6 7">CECT 8799</strain>
    </source>
</reference>
<feature type="domain" description="Non-reducing end beta-L-arabinofuranosidase-like GH127 middle" evidence="5">
    <location>
        <begin position="424"/>
        <end position="517"/>
    </location>
</feature>
<evidence type="ECO:0000313" key="7">
    <source>
        <dbReference type="Proteomes" id="UP000535937"/>
    </source>
</evidence>
<evidence type="ECO:0000259" key="5">
    <source>
        <dbReference type="Pfam" id="PF20736"/>
    </source>
</evidence>
<evidence type="ECO:0000259" key="4">
    <source>
        <dbReference type="Pfam" id="PF20620"/>
    </source>
</evidence>
<dbReference type="Pfam" id="PF20620">
    <property type="entry name" value="DUF6805"/>
    <property type="match status" value="1"/>
</dbReference>
<protein>
    <recommendedName>
        <fullName evidence="8">Glycosyl hydrolase</fullName>
    </recommendedName>
</protein>
<dbReference type="Pfam" id="PF16375">
    <property type="entry name" value="DUF4986"/>
    <property type="match status" value="1"/>
</dbReference>
<keyword evidence="7" id="KW-1185">Reference proteome</keyword>
<dbReference type="PANTHER" id="PTHR31151:SF0">
    <property type="entry name" value="PROLINE-TRNA LIGASE (DUF1680)"/>
    <property type="match status" value="1"/>
</dbReference>
<gene>
    <name evidence="6" type="ORF">FHS09_001700</name>
</gene>
<dbReference type="InterPro" id="IPR012878">
    <property type="entry name" value="Beta-AFase-like_GH127_cat"/>
</dbReference>